<dbReference type="AlphaFoldDB" id="A0A0S3QSH8"/>
<dbReference type="InterPro" id="IPR052037">
    <property type="entry name" value="LPS_export_LptA"/>
</dbReference>
<dbReference type="Proteomes" id="UP000063234">
    <property type="component" value="Chromosome"/>
</dbReference>
<dbReference type="InterPro" id="IPR005653">
    <property type="entry name" value="OstA-like_N"/>
</dbReference>
<accession>A0A0S3QSH8</accession>
<reference evidence="7" key="1">
    <citation type="journal article" date="2018" name="Science">
        <title>A primordial and reversible TCA cycle in a facultatively chemolithoautotrophic thermophile.</title>
        <authorList>
            <person name="Nunoura T."/>
            <person name="Chikaraishi Y."/>
            <person name="Izaki R."/>
            <person name="Suwa T."/>
            <person name="Sato T."/>
            <person name="Harada T."/>
            <person name="Mori K."/>
            <person name="Kato Y."/>
            <person name="Miyazaki M."/>
            <person name="Shimamura S."/>
            <person name="Yanagawa K."/>
            <person name="Shuto A."/>
            <person name="Ohkouchi N."/>
            <person name="Fujita N."/>
            <person name="Takaki Y."/>
            <person name="Atomi H."/>
            <person name="Takai K."/>
        </authorList>
    </citation>
    <scope>NUCLEOTIDE SEQUENCE [LARGE SCALE GENOMIC DNA]</scope>
    <source>
        <strain evidence="7">DSM 17441 / JCM 13301 / NBRC 103674 / ABI70S6</strain>
    </source>
</reference>
<feature type="domain" description="Organic solvent tolerance-like N-terminal" evidence="5">
    <location>
        <begin position="28"/>
        <end position="130"/>
    </location>
</feature>
<sequence>MKRLLAVVLLGLFSLSGAYSAEKQPVVIEAKKLVANNKEGWIEFIDNVVATKNGMKINCDRMKVFLKKGKVSRIEAVGHVVVHVKNRVVKAQKAIYYASQDKVIFEGNPEAWEGENMVRGDRIIYFLKEDRSIVETENEEKKVKAVIVPQEGKEGAGSK</sequence>
<proteinExistence type="predicted"/>
<feature type="chain" id="PRO_5006616328" evidence="4">
    <location>
        <begin position="21"/>
        <end position="159"/>
    </location>
</feature>
<evidence type="ECO:0000313" key="6">
    <source>
        <dbReference type="EMBL" id="BAT71249.1"/>
    </source>
</evidence>
<dbReference type="GO" id="GO:0001530">
    <property type="term" value="F:lipopolysaccharide binding"/>
    <property type="evidence" value="ECO:0007669"/>
    <property type="project" value="InterPro"/>
</dbReference>
<evidence type="ECO:0000313" key="7">
    <source>
        <dbReference type="Proteomes" id="UP000063234"/>
    </source>
</evidence>
<organism evidence="6 7">
    <name type="scientific">Thermosulfidibacter takaii (strain DSM 17441 / JCM 13301 / NBRC 103674 / ABI70S6)</name>
    <dbReference type="NCBI Taxonomy" id="1298851"/>
    <lineage>
        <taxon>Bacteria</taxon>
        <taxon>Pseudomonadati</taxon>
        <taxon>Thermosulfidibacterota</taxon>
        <taxon>Thermosulfidibacteria</taxon>
        <taxon>Thermosulfidibacterales</taxon>
        <taxon>Thermosulfidibacteraceae</taxon>
    </lineage>
</organism>
<dbReference type="GO" id="GO:0009279">
    <property type="term" value="C:cell outer membrane"/>
    <property type="evidence" value="ECO:0007669"/>
    <property type="project" value="TreeGrafter"/>
</dbReference>
<evidence type="ECO:0000256" key="4">
    <source>
        <dbReference type="SAM" id="SignalP"/>
    </source>
</evidence>
<dbReference type="KEGG" id="ttk:TST_0441"/>
<keyword evidence="7" id="KW-1185">Reference proteome</keyword>
<keyword evidence="1" id="KW-0813">Transport</keyword>
<dbReference type="NCBIfam" id="TIGR03002">
    <property type="entry name" value="outer_YhbN_LptA"/>
    <property type="match status" value="1"/>
</dbReference>
<evidence type="ECO:0000256" key="3">
    <source>
        <dbReference type="ARBA" id="ARBA00022764"/>
    </source>
</evidence>
<keyword evidence="2 4" id="KW-0732">Signal</keyword>
<dbReference type="OrthoDB" id="14367at2"/>
<dbReference type="GO" id="GO:0030288">
    <property type="term" value="C:outer membrane-bounded periplasmic space"/>
    <property type="evidence" value="ECO:0007669"/>
    <property type="project" value="TreeGrafter"/>
</dbReference>
<dbReference type="PANTHER" id="PTHR36504:SF1">
    <property type="entry name" value="LIPOPOLYSACCHARIDE EXPORT SYSTEM PROTEIN LPTA"/>
    <property type="match status" value="1"/>
</dbReference>
<keyword evidence="3" id="KW-0574">Periplasm</keyword>
<name>A0A0S3QSH8_THET7</name>
<dbReference type="EMBL" id="AP013035">
    <property type="protein sequence ID" value="BAT71249.1"/>
    <property type="molecule type" value="Genomic_DNA"/>
</dbReference>
<dbReference type="GO" id="GO:0017089">
    <property type="term" value="F:glycolipid transfer activity"/>
    <property type="evidence" value="ECO:0007669"/>
    <property type="project" value="TreeGrafter"/>
</dbReference>
<dbReference type="Pfam" id="PF03968">
    <property type="entry name" value="LptD_N"/>
    <property type="match status" value="1"/>
</dbReference>
<dbReference type="STRING" id="1298851.TST_0441"/>
<evidence type="ECO:0000259" key="5">
    <source>
        <dbReference type="Pfam" id="PF03968"/>
    </source>
</evidence>
<evidence type="ECO:0000256" key="2">
    <source>
        <dbReference type="ARBA" id="ARBA00022729"/>
    </source>
</evidence>
<protein>
    <submittedName>
        <fullName evidence="6">Lipopolysaccharide export system protein LptA</fullName>
    </submittedName>
</protein>
<feature type="signal peptide" evidence="4">
    <location>
        <begin position="1"/>
        <end position="20"/>
    </location>
</feature>
<dbReference type="PANTHER" id="PTHR36504">
    <property type="entry name" value="LIPOPOLYSACCHARIDE EXPORT SYSTEM PROTEIN LPTA"/>
    <property type="match status" value="1"/>
</dbReference>
<evidence type="ECO:0000256" key="1">
    <source>
        <dbReference type="ARBA" id="ARBA00022448"/>
    </source>
</evidence>
<dbReference type="InterPro" id="IPR014340">
    <property type="entry name" value="LptA"/>
</dbReference>
<dbReference type="RefSeq" id="WP_068549169.1">
    <property type="nucleotide sequence ID" value="NZ_AP013035.1"/>
</dbReference>
<dbReference type="GO" id="GO:0015920">
    <property type="term" value="P:lipopolysaccharide transport"/>
    <property type="evidence" value="ECO:0007669"/>
    <property type="project" value="InterPro"/>
</dbReference>
<dbReference type="Gene3D" id="2.60.450.10">
    <property type="entry name" value="Lipopolysaccharide (LPS) transport protein A like domain"/>
    <property type="match status" value="1"/>
</dbReference>
<gene>
    <name evidence="6" type="primary">lptA</name>
    <name evidence="6" type="ORF">TST_0441</name>
</gene>